<proteinExistence type="inferred from homology"/>
<organism evidence="8">
    <name type="scientific">hydrothermal vent metagenome</name>
    <dbReference type="NCBI Taxonomy" id="652676"/>
    <lineage>
        <taxon>unclassified sequences</taxon>
        <taxon>metagenomes</taxon>
        <taxon>ecological metagenomes</taxon>
    </lineage>
</organism>
<evidence type="ECO:0000256" key="5">
    <source>
        <dbReference type="ARBA" id="ARBA00022842"/>
    </source>
</evidence>
<dbReference type="NCBIfam" id="NF008280">
    <property type="entry name" value="PRK11058.1"/>
    <property type="match status" value="1"/>
</dbReference>
<dbReference type="Pfam" id="PF13167">
    <property type="entry name" value="GTP-bdg_N"/>
    <property type="match status" value="1"/>
</dbReference>
<dbReference type="Gene3D" id="3.40.50.300">
    <property type="entry name" value="P-loop containing nucleotide triphosphate hydrolases"/>
    <property type="match status" value="1"/>
</dbReference>
<dbReference type="EMBL" id="UOFC01000292">
    <property type="protein sequence ID" value="VAW49590.1"/>
    <property type="molecule type" value="Genomic_DNA"/>
</dbReference>
<keyword evidence="4" id="KW-0547">Nucleotide-binding</keyword>
<dbReference type="FunFam" id="3.40.50.300:FF:000173">
    <property type="entry name" value="GTPase HflX"/>
    <property type="match status" value="1"/>
</dbReference>
<protein>
    <submittedName>
        <fullName evidence="8">Ribosome LSU-associated GTP-binding protein HflX</fullName>
    </submittedName>
</protein>
<dbReference type="Gene3D" id="3.40.50.11060">
    <property type="entry name" value="GTPase HflX, N-terminal domain"/>
    <property type="match status" value="1"/>
</dbReference>
<dbReference type="InterPro" id="IPR006073">
    <property type="entry name" value="GTP-bd"/>
</dbReference>
<evidence type="ECO:0000256" key="2">
    <source>
        <dbReference type="ARBA" id="ARBA00022490"/>
    </source>
</evidence>
<dbReference type="InterPro" id="IPR042108">
    <property type="entry name" value="GTPase_HflX_N_sf"/>
</dbReference>
<dbReference type="AlphaFoldDB" id="A0A3B0WB04"/>
<name>A0A3B0WB04_9ZZZZ</name>
<accession>A0A3B0WB04</accession>
<evidence type="ECO:0000256" key="6">
    <source>
        <dbReference type="ARBA" id="ARBA00023134"/>
    </source>
</evidence>
<reference evidence="8" key="1">
    <citation type="submission" date="2018-06" db="EMBL/GenBank/DDBJ databases">
        <authorList>
            <person name="Zhirakovskaya E."/>
        </authorList>
    </citation>
    <scope>NUCLEOTIDE SEQUENCE</scope>
</reference>
<dbReference type="GO" id="GO:0005525">
    <property type="term" value="F:GTP binding"/>
    <property type="evidence" value="ECO:0007669"/>
    <property type="project" value="UniProtKB-KW"/>
</dbReference>
<dbReference type="PRINTS" id="PR00326">
    <property type="entry name" value="GTP1OBG"/>
</dbReference>
<keyword evidence="2" id="KW-0963">Cytoplasm</keyword>
<dbReference type="InterPro" id="IPR032305">
    <property type="entry name" value="GTP-bd_M"/>
</dbReference>
<comment type="subcellular location">
    <subcellularLocation>
        <location evidence="1">Cytoplasm</location>
    </subcellularLocation>
</comment>
<dbReference type="Pfam" id="PF01926">
    <property type="entry name" value="MMR_HSR1"/>
    <property type="match status" value="1"/>
</dbReference>
<evidence type="ECO:0000256" key="3">
    <source>
        <dbReference type="ARBA" id="ARBA00022723"/>
    </source>
</evidence>
<feature type="domain" description="Hflx-type G" evidence="7">
    <location>
        <begin position="201"/>
        <end position="369"/>
    </location>
</feature>
<dbReference type="PROSITE" id="PS51705">
    <property type="entry name" value="G_HFLX"/>
    <property type="match status" value="1"/>
</dbReference>
<dbReference type="InterPro" id="IPR025121">
    <property type="entry name" value="GTPase_HflX_N"/>
</dbReference>
<keyword evidence="3" id="KW-0479">Metal-binding</keyword>
<dbReference type="PANTHER" id="PTHR10229">
    <property type="entry name" value="GTP-BINDING PROTEIN HFLX"/>
    <property type="match status" value="1"/>
</dbReference>
<dbReference type="SUPFAM" id="SSF52540">
    <property type="entry name" value="P-loop containing nucleoside triphosphate hydrolases"/>
    <property type="match status" value="1"/>
</dbReference>
<evidence type="ECO:0000256" key="4">
    <source>
        <dbReference type="ARBA" id="ARBA00022741"/>
    </source>
</evidence>
<dbReference type="Pfam" id="PF16360">
    <property type="entry name" value="GTP-bdg_M"/>
    <property type="match status" value="1"/>
</dbReference>
<dbReference type="FunFam" id="3.40.50.11060:FF:000001">
    <property type="entry name" value="GTPase HflX"/>
    <property type="match status" value="1"/>
</dbReference>
<dbReference type="PANTHER" id="PTHR10229:SF0">
    <property type="entry name" value="GTP-BINDING PROTEIN 6-RELATED"/>
    <property type="match status" value="1"/>
</dbReference>
<dbReference type="GO" id="GO:0005737">
    <property type="term" value="C:cytoplasm"/>
    <property type="evidence" value="ECO:0007669"/>
    <property type="project" value="UniProtKB-SubCell"/>
</dbReference>
<evidence type="ECO:0000313" key="8">
    <source>
        <dbReference type="EMBL" id="VAW49590.1"/>
    </source>
</evidence>
<keyword evidence="6" id="KW-0342">GTP-binding</keyword>
<gene>
    <name evidence="8" type="ORF">MNBD_GAMMA03-352</name>
</gene>
<keyword evidence="5" id="KW-0460">Magnesium</keyword>
<dbReference type="InterPro" id="IPR016496">
    <property type="entry name" value="GTPase_HflX"/>
</dbReference>
<dbReference type="GO" id="GO:0046872">
    <property type="term" value="F:metal ion binding"/>
    <property type="evidence" value="ECO:0007669"/>
    <property type="project" value="UniProtKB-KW"/>
</dbReference>
<dbReference type="NCBIfam" id="TIGR03156">
    <property type="entry name" value="GTP_HflX"/>
    <property type="match status" value="1"/>
</dbReference>
<dbReference type="InterPro" id="IPR027417">
    <property type="entry name" value="P-loop_NTPase"/>
</dbReference>
<dbReference type="Gene3D" id="6.10.250.2860">
    <property type="match status" value="1"/>
</dbReference>
<dbReference type="CDD" id="cd01878">
    <property type="entry name" value="HflX"/>
    <property type="match status" value="1"/>
</dbReference>
<dbReference type="HAMAP" id="MF_00900">
    <property type="entry name" value="GTPase_HflX"/>
    <property type="match status" value="1"/>
</dbReference>
<dbReference type="InterPro" id="IPR030394">
    <property type="entry name" value="G_HFLX_dom"/>
</dbReference>
<sequence>MELFDRLERRELERAVLVHVDFYHESDREDLDEFYELVDSAGAEVCTLLGTKRQRPDSKFFVGKGKAEEIQQAVELHEADVVIVNHALTPAQERNLSELVQCQVLDRVGLILDIFAQRARSHEGKLQVELALLKRMSTRLVKGWTHLDRQGGIGARGPGETQLESDRRLVQGRIKSLETKIDKVRKQRSLGQQARKRTDIPVITIIGYTNAGKSTLFNQMTSAGVYAEDRLFATLDSTLRRVRLPGAGNVIFADTVGFIRHIPHDLVTAFRSTLEETREADLLVHLVDASDPHRDEKIADVHEVIREVGAESVPQLLVFNKVDRLEPKMEAKIDRNNEGVPQRVWLSAQSGEGIELLLESVASFFKGTFLTVSLTLKVDAGKKRAQLYSLGTILEEGFDEEGNSLFKMLLTDREWQLIKDWPEFIQASVLKS</sequence>
<evidence type="ECO:0000256" key="1">
    <source>
        <dbReference type="ARBA" id="ARBA00004496"/>
    </source>
</evidence>
<dbReference type="PIRSF" id="PIRSF006809">
    <property type="entry name" value="GTP-binding_hflX_prd"/>
    <property type="match status" value="1"/>
</dbReference>
<evidence type="ECO:0000259" key="7">
    <source>
        <dbReference type="PROSITE" id="PS51705"/>
    </source>
</evidence>
<dbReference type="GO" id="GO:0043022">
    <property type="term" value="F:ribosome binding"/>
    <property type="evidence" value="ECO:0007669"/>
    <property type="project" value="TreeGrafter"/>
</dbReference>